<proteinExistence type="predicted"/>
<name>A0A132PJH4_9MYCO</name>
<evidence type="ECO:0000313" key="1">
    <source>
        <dbReference type="EMBL" id="KWX22499.1"/>
    </source>
</evidence>
<sequence>MGKQRPCLAGMMAAVGIVAIYRGGLRPWMYTWGAGPEEVTGVLPGDELVLPDSPRTTRALTIDAPVDAVWPWLAQIGEDRGGFYSYAMLERAVGAHVYNANRVHPEWQDLHVGDSIWLARRYGDGARQTVALVEPESDLVLMAPADFERVQRGEKASGAWSFHVRRIDGWTRLIVRGSGDMAGNPLFDIAHFVMERRMMCGIRHRAEQLYRDEPGGLPANHLATLPATPHGNSALQAQPT</sequence>
<evidence type="ECO:0008006" key="3">
    <source>
        <dbReference type="Google" id="ProtNLM"/>
    </source>
</evidence>
<dbReference type="EMBL" id="LGTW01000013">
    <property type="protein sequence ID" value="KWX22499.1"/>
    <property type="molecule type" value="Genomic_DNA"/>
</dbReference>
<evidence type="ECO:0000313" key="2">
    <source>
        <dbReference type="Proteomes" id="UP000070612"/>
    </source>
</evidence>
<dbReference type="Proteomes" id="UP000070612">
    <property type="component" value="Unassembled WGS sequence"/>
</dbReference>
<gene>
    <name evidence="1" type="ORF">AFM11_20330</name>
</gene>
<dbReference type="AlphaFoldDB" id="A0A132PJH4"/>
<protein>
    <recommendedName>
        <fullName evidence="3">SRPBCC family protein</fullName>
    </recommendedName>
</protein>
<organism evidence="1 2">
    <name type="scientific">Mycolicibacterium wolinskyi</name>
    <dbReference type="NCBI Taxonomy" id="59750"/>
    <lineage>
        <taxon>Bacteria</taxon>
        <taxon>Bacillati</taxon>
        <taxon>Actinomycetota</taxon>
        <taxon>Actinomycetes</taxon>
        <taxon>Mycobacteriales</taxon>
        <taxon>Mycobacteriaceae</taxon>
        <taxon>Mycolicibacterium</taxon>
    </lineage>
</organism>
<accession>A0A132PJH4</accession>
<keyword evidence="2" id="KW-1185">Reference proteome</keyword>
<reference evidence="1 2" key="1">
    <citation type="submission" date="2015-07" db="EMBL/GenBank/DDBJ databases">
        <title>A draft genome sequence of Mycobacterium wolinskyi.</title>
        <authorList>
            <person name="de Man T.J."/>
            <person name="Perry K.A."/>
            <person name="Coulliette A.D."/>
            <person name="Jensen B."/>
            <person name="Toney N.C."/>
            <person name="Limbago B.M."/>
            <person name="Noble-Wang J."/>
        </authorList>
    </citation>
    <scope>NUCLEOTIDE SEQUENCE [LARGE SCALE GENOMIC DNA]</scope>
    <source>
        <strain evidence="1 2">CDC_01</strain>
    </source>
</reference>
<comment type="caution">
    <text evidence="1">The sequence shown here is derived from an EMBL/GenBank/DDBJ whole genome shotgun (WGS) entry which is preliminary data.</text>
</comment>
<dbReference type="PATRIC" id="fig|59750.3.peg.1399"/>